<dbReference type="PANTHER" id="PTHR10291">
    <property type="entry name" value="DEHYDRODOLICHYL DIPHOSPHATE SYNTHASE FAMILY MEMBER"/>
    <property type="match status" value="1"/>
</dbReference>
<dbReference type="InterPro" id="IPR001441">
    <property type="entry name" value="UPP_synth-like"/>
</dbReference>
<accession>A0A1D2M3P5</accession>
<dbReference type="EMBL" id="LJIJ01005053">
    <property type="protein sequence ID" value="ODM87564.1"/>
    <property type="molecule type" value="Genomic_DNA"/>
</dbReference>
<evidence type="ECO:0000256" key="4">
    <source>
        <dbReference type="RuleBase" id="RU363018"/>
    </source>
</evidence>
<dbReference type="STRING" id="48709.A0A1D2M3P5"/>
<dbReference type="CDD" id="cd00475">
    <property type="entry name" value="Cis_IPPS"/>
    <property type="match status" value="1"/>
</dbReference>
<dbReference type="GO" id="GO:0045547">
    <property type="term" value="F:ditrans,polycis-polyprenyl diphosphate synthase [(2E,6E)-farnesyl diphosphate specific] activity"/>
    <property type="evidence" value="ECO:0007669"/>
    <property type="project" value="UniProtKB-EC"/>
</dbReference>
<dbReference type="EC" id="2.5.1.-" evidence="4"/>
<dbReference type="GO" id="GO:0016094">
    <property type="term" value="P:polyprenol biosynthetic process"/>
    <property type="evidence" value="ECO:0007669"/>
    <property type="project" value="TreeGrafter"/>
</dbReference>
<keyword evidence="2 4" id="KW-0808">Transferase</keyword>
<sequence>MDGNRRYAREQNLQTIEGHRKGKSKVEKIVDWGTLCGVKEITLYAFSIKNFKRTAKEVNQLMKLFRSHINDILGNDEEMVHGRARYQIIGDWSLFPNDLKPIIAKLMAETRNNRKITVNFAFVYTGRNEITSGVKHLLNGVANKALKLSDVNENLLDKSLQLYSMSPVDLLIRTGECRLSDFLSWGSSDHAVICFRDEYWPSFSYWGLLASIFYYQANKFRVPQHSKNDDNIGQQSGEFLQMLKEKLWKNVENHDERQGNFGVQ</sequence>
<reference evidence="5 6" key="1">
    <citation type="journal article" date="2016" name="Genome Biol. Evol.">
        <title>Gene Family Evolution Reflects Adaptation to Soil Environmental Stressors in the Genome of the Collembolan Orchesella cincta.</title>
        <authorList>
            <person name="Faddeeva-Vakhrusheva A."/>
            <person name="Derks M.F."/>
            <person name="Anvar S.Y."/>
            <person name="Agamennone V."/>
            <person name="Suring W."/>
            <person name="Smit S."/>
            <person name="van Straalen N.M."/>
            <person name="Roelofs D."/>
        </authorList>
    </citation>
    <scope>NUCLEOTIDE SEQUENCE [LARGE SCALE GENOMIC DNA]</scope>
    <source>
        <tissue evidence="5">Mixed pool</tissue>
    </source>
</reference>
<evidence type="ECO:0000256" key="3">
    <source>
        <dbReference type="ARBA" id="ARBA00047353"/>
    </source>
</evidence>
<dbReference type="AlphaFoldDB" id="A0A1D2M3P5"/>
<comment type="caution">
    <text evidence="5">The sequence shown here is derived from an EMBL/GenBank/DDBJ whole genome shotgun (WGS) entry which is preliminary data.</text>
</comment>
<evidence type="ECO:0000256" key="1">
    <source>
        <dbReference type="ARBA" id="ARBA00005432"/>
    </source>
</evidence>
<name>A0A1D2M3P5_ORCCI</name>
<dbReference type="InterPro" id="IPR036424">
    <property type="entry name" value="UPP_synth-like_sf"/>
</dbReference>
<proteinExistence type="inferred from homology"/>
<dbReference type="OrthoDB" id="4173905at2759"/>
<dbReference type="GO" id="GO:1904423">
    <property type="term" value="C:dehydrodolichyl diphosphate synthase complex"/>
    <property type="evidence" value="ECO:0007669"/>
    <property type="project" value="TreeGrafter"/>
</dbReference>
<protein>
    <recommendedName>
        <fullName evidence="4">Alkyl transferase</fullName>
        <ecNumber evidence="4">2.5.1.-</ecNumber>
    </recommendedName>
</protein>
<gene>
    <name evidence="5" type="ORF">Ocin01_19118</name>
</gene>
<dbReference type="GO" id="GO:0005783">
    <property type="term" value="C:endoplasmic reticulum"/>
    <property type="evidence" value="ECO:0007669"/>
    <property type="project" value="TreeGrafter"/>
</dbReference>
<comment type="catalytic activity">
    <reaction evidence="3">
        <text>n isopentenyl diphosphate + (2E,6E)-farnesyl diphosphate = a di-trans,poly-cis-polyprenyl diphosphate + n diphosphate</text>
        <dbReference type="Rhea" id="RHEA:53008"/>
        <dbReference type="Rhea" id="RHEA-COMP:19494"/>
        <dbReference type="ChEBI" id="CHEBI:33019"/>
        <dbReference type="ChEBI" id="CHEBI:128769"/>
        <dbReference type="ChEBI" id="CHEBI:136960"/>
        <dbReference type="ChEBI" id="CHEBI:175763"/>
        <dbReference type="EC" id="2.5.1.87"/>
    </reaction>
</comment>
<evidence type="ECO:0000313" key="6">
    <source>
        <dbReference type="Proteomes" id="UP000094527"/>
    </source>
</evidence>
<evidence type="ECO:0000313" key="5">
    <source>
        <dbReference type="EMBL" id="ODM87564.1"/>
    </source>
</evidence>
<dbReference type="OMA" id="KIEVNCL"/>
<dbReference type="NCBIfam" id="TIGR00055">
    <property type="entry name" value="uppS"/>
    <property type="match status" value="1"/>
</dbReference>
<dbReference type="Proteomes" id="UP000094527">
    <property type="component" value="Unassembled WGS sequence"/>
</dbReference>
<keyword evidence="6" id="KW-1185">Reference proteome</keyword>
<dbReference type="SUPFAM" id="SSF64005">
    <property type="entry name" value="Undecaprenyl diphosphate synthase"/>
    <property type="match status" value="1"/>
</dbReference>
<dbReference type="Pfam" id="PF01255">
    <property type="entry name" value="Prenyltransf"/>
    <property type="match status" value="1"/>
</dbReference>
<dbReference type="PANTHER" id="PTHR10291:SF43">
    <property type="entry name" value="DEHYDRODOLICHYL DIPHOSPHATE SYNTHASE COMPLEX SUBUNIT DHDDS"/>
    <property type="match status" value="1"/>
</dbReference>
<comment type="similarity">
    <text evidence="1 4">Belongs to the UPP synthase family.</text>
</comment>
<dbReference type="Gene3D" id="3.40.1180.10">
    <property type="entry name" value="Decaprenyl diphosphate synthase-like"/>
    <property type="match status" value="1"/>
</dbReference>
<organism evidence="5 6">
    <name type="scientific">Orchesella cincta</name>
    <name type="common">Springtail</name>
    <name type="synonym">Podura cincta</name>
    <dbReference type="NCBI Taxonomy" id="48709"/>
    <lineage>
        <taxon>Eukaryota</taxon>
        <taxon>Metazoa</taxon>
        <taxon>Ecdysozoa</taxon>
        <taxon>Arthropoda</taxon>
        <taxon>Hexapoda</taxon>
        <taxon>Collembola</taxon>
        <taxon>Entomobryomorpha</taxon>
        <taxon>Entomobryoidea</taxon>
        <taxon>Orchesellidae</taxon>
        <taxon>Orchesellinae</taxon>
        <taxon>Orchesella</taxon>
    </lineage>
</organism>
<evidence type="ECO:0000256" key="2">
    <source>
        <dbReference type="ARBA" id="ARBA00022679"/>
    </source>
</evidence>